<sequence>DILVGTWLLLINALDEHQQCVHTGANVAKFAFQQDWTHDNVNKYLREHIFPCLMGYALMHKKGKSKVTCCWKLAFKEKQ</sequence>
<organism evidence="1 2">
    <name type="scientific">Pisolithus tinctorius Marx 270</name>
    <dbReference type="NCBI Taxonomy" id="870435"/>
    <lineage>
        <taxon>Eukaryota</taxon>
        <taxon>Fungi</taxon>
        <taxon>Dikarya</taxon>
        <taxon>Basidiomycota</taxon>
        <taxon>Agaricomycotina</taxon>
        <taxon>Agaricomycetes</taxon>
        <taxon>Agaricomycetidae</taxon>
        <taxon>Boletales</taxon>
        <taxon>Sclerodermatineae</taxon>
        <taxon>Pisolithaceae</taxon>
        <taxon>Pisolithus</taxon>
    </lineage>
</organism>
<reference evidence="1 2" key="1">
    <citation type="submission" date="2014-04" db="EMBL/GenBank/DDBJ databases">
        <authorList>
            <consortium name="DOE Joint Genome Institute"/>
            <person name="Kuo A."/>
            <person name="Kohler A."/>
            <person name="Costa M.D."/>
            <person name="Nagy L.G."/>
            <person name="Floudas D."/>
            <person name="Copeland A."/>
            <person name="Barry K.W."/>
            <person name="Cichocki N."/>
            <person name="Veneault-Fourrey C."/>
            <person name="LaButti K."/>
            <person name="Lindquist E.A."/>
            <person name="Lipzen A."/>
            <person name="Lundell T."/>
            <person name="Morin E."/>
            <person name="Murat C."/>
            <person name="Sun H."/>
            <person name="Tunlid A."/>
            <person name="Henrissat B."/>
            <person name="Grigoriev I.V."/>
            <person name="Hibbett D.S."/>
            <person name="Martin F."/>
            <person name="Nordberg H.P."/>
            <person name="Cantor M.N."/>
            <person name="Hua S.X."/>
        </authorList>
    </citation>
    <scope>NUCLEOTIDE SEQUENCE [LARGE SCALE GENOMIC DNA]</scope>
    <source>
        <strain evidence="1 2">Marx 270</strain>
    </source>
</reference>
<dbReference type="Proteomes" id="UP000054217">
    <property type="component" value="Unassembled WGS sequence"/>
</dbReference>
<dbReference type="AlphaFoldDB" id="A0A0C3JBH2"/>
<dbReference type="EMBL" id="KN832078">
    <property type="protein sequence ID" value="KIN95031.1"/>
    <property type="molecule type" value="Genomic_DNA"/>
</dbReference>
<keyword evidence="2" id="KW-1185">Reference proteome</keyword>
<name>A0A0C3JBH2_PISTI</name>
<evidence type="ECO:0000313" key="1">
    <source>
        <dbReference type="EMBL" id="KIN95031.1"/>
    </source>
</evidence>
<dbReference type="HOGENOM" id="CLU_2612595_0_0_1"/>
<protein>
    <submittedName>
        <fullName evidence="1">Uncharacterized protein</fullName>
    </submittedName>
</protein>
<gene>
    <name evidence="1" type="ORF">M404DRAFT_166889</name>
</gene>
<dbReference type="InParanoid" id="A0A0C3JBH2"/>
<reference evidence="2" key="2">
    <citation type="submission" date="2015-01" db="EMBL/GenBank/DDBJ databases">
        <title>Evolutionary Origins and Diversification of the Mycorrhizal Mutualists.</title>
        <authorList>
            <consortium name="DOE Joint Genome Institute"/>
            <consortium name="Mycorrhizal Genomics Consortium"/>
            <person name="Kohler A."/>
            <person name="Kuo A."/>
            <person name="Nagy L.G."/>
            <person name="Floudas D."/>
            <person name="Copeland A."/>
            <person name="Barry K.W."/>
            <person name="Cichocki N."/>
            <person name="Veneault-Fourrey C."/>
            <person name="LaButti K."/>
            <person name="Lindquist E.A."/>
            <person name="Lipzen A."/>
            <person name="Lundell T."/>
            <person name="Morin E."/>
            <person name="Murat C."/>
            <person name="Riley R."/>
            <person name="Ohm R."/>
            <person name="Sun H."/>
            <person name="Tunlid A."/>
            <person name="Henrissat B."/>
            <person name="Grigoriev I.V."/>
            <person name="Hibbett D.S."/>
            <person name="Martin F."/>
        </authorList>
    </citation>
    <scope>NUCLEOTIDE SEQUENCE [LARGE SCALE GENOMIC DNA]</scope>
    <source>
        <strain evidence="2">Marx 270</strain>
    </source>
</reference>
<feature type="non-terminal residue" evidence="1">
    <location>
        <position position="1"/>
    </location>
</feature>
<dbReference type="OrthoDB" id="2691803at2759"/>
<evidence type="ECO:0000313" key="2">
    <source>
        <dbReference type="Proteomes" id="UP000054217"/>
    </source>
</evidence>
<accession>A0A0C3JBH2</accession>
<proteinExistence type="predicted"/>